<gene>
    <name evidence="2" type="ORF">PMAYCL1PPCAC_01386</name>
</gene>
<feature type="transmembrane region" description="Helical" evidence="1">
    <location>
        <begin position="39"/>
        <end position="61"/>
    </location>
</feature>
<protein>
    <recommendedName>
        <fullName evidence="4">G protein-coupled receptor</fullName>
    </recommendedName>
</protein>
<keyword evidence="1" id="KW-0472">Membrane</keyword>
<feature type="transmembrane region" description="Helical" evidence="1">
    <location>
        <begin position="81"/>
        <end position="104"/>
    </location>
</feature>
<name>A0AAN5C7C8_9BILA</name>
<evidence type="ECO:0000313" key="2">
    <source>
        <dbReference type="EMBL" id="GMR31191.1"/>
    </source>
</evidence>
<evidence type="ECO:0000313" key="3">
    <source>
        <dbReference type="Proteomes" id="UP001328107"/>
    </source>
</evidence>
<proteinExistence type="predicted"/>
<keyword evidence="1" id="KW-1133">Transmembrane helix</keyword>
<feature type="transmembrane region" description="Helical" evidence="1">
    <location>
        <begin position="190"/>
        <end position="214"/>
    </location>
</feature>
<feature type="transmembrane region" description="Helical" evidence="1">
    <location>
        <begin position="275"/>
        <end position="293"/>
    </location>
</feature>
<dbReference type="PANTHER" id="PTHR22943:SF248">
    <property type="entry name" value="SEVEN TM RECEPTOR"/>
    <property type="match status" value="1"/>
</dbReference>
<dbReference type="AlphaFoldDB" id="A0AAN5C7C8"/>
<dbReference type="InterPro" id="IPR019428">
    <property type="entry name" value="7TM_GPCR_serpentine_rcpt_Str"/>
</dbReference>
<dbReference type="EMBL" id="BTRK01000001">
    <property type="protein sequence ID" value="GMR31191.1"/>
    <property type="molecule type" value="Genomic_DNA"/>
</dbReference>
<organism evidence="2 3">
    <name type="scientific">Pristionchus mayeri</name>
    <dbReference type="NCBI Taxonomy" id="1317129"/>
    <lineage>
        <taxon>Eukaryota</taxon>
        <taxon>Metazoa</taxon>
        <taxon>Ecdysozoa</taxon>
        <taxon>Nematoda</taxon>
        <taxon>Chromadorea</taxon>
        <taxon>Rhabditida</taxon>
        <taxon>Rhabditina</taxon>
        <taxon>Diplogasteromorpha</taxon>
        <taxon>Diplogasteroidea</taxon>
        <taxon>Neodiplogasteridae</taxon>
        <taxon>Pristionchus</taxon>
    </lineage>
</organism>
<feature type="transmembrane region" description="Helical" evidence="1">
    <location>
        <begin position="235"/>
        <end position="263"/>
    </location>
</feature>
<comment type="caution">
    <text evidence="2">The sequence shown here is derived from an EMBL/GenBank/DDBJ whole genome shotgun (WGS) entry which is preliminary data.</text>
</comment>
<accession>A0AAN5C7C8</accession>
<dbReference type="Proteomes" id="UP001328107">
    <property type="component" value="Unassembled WGS sequence"/>
</dbReference>
<evidence type="ECO:0000256" key="1">
    <source>
        <dbReference type="SAM" id="Phobius"/>
    </source>
</evidence>
<feature type="transmembrane region" description="Helical" evidence="1">
    <location>
        <begin position="6"/>
        <end position="27"/>
    </location>
</feature>
<evidence type="ECO:0008006" key="4">
    <source>
        <dbReference type="Google" id="ProtNLM"/>
    </source>
</evidence>
<dbReference type="SUPFAM" id="SSF81321">
    <property type="entry name" value="Family A G protein-coupled receptor-like"/>
    <property type="match status" value="1"/>
</dbReference>
<dbReference type="Pfam" id="PF10326">
    <property type="entry name" value="7TM_GPCR_Str"/>
    <property type="match status" value="1"/>
</dbReference>
<dbReference type="PANTHER" id="PTHR22943">
    <property type="entry name" value="7-TRANSMEMBRANE DOMAIN RECEPTOR C.ELEGANS"/>
    <property type="match status" value="1"/>
</dbReference>
<keyword evidence="3" id="KW-1185">Reference proteome</keyword>
<keyword evidence="1" id="KW-0812">Transmembrane</keyword>
<reference evidence="3" key="1">
    <citation type="submission" date="2022-10" db="EMBL/GenBank/DDBJ databases">
        <title>Genome assembly of Pristionchus species.</title>
        <authorList>
            <person name="Yoshida K."/>
            <person name="Sommer R.J."/>
        </authorList>
    </citation>
    <scope>NUCLEOTIDE SEQUENCE [LARGE SCALE GENOMIC DNA]</scope>
    <source>
        <strain evidence="3">RS5460</strain>
    </source>
</reference>
<sequence>MSYTFAVIANANYGLGIILNCILILLLKSDISTRLGSYRYLQMTFAVFNISWTTFCWFCRAKIFTTRTKFCLFLQYNWFESLHFLCVYNAFFSLFIVIITLHFLHRFWILYSPSNIKIFSKSRFLLTLGSFAAPEFVIWHAASYFLFSASTEQRSEIAISIAEEFGIDAHSKPMIIGEYYRDGHFNLRSLAGLGIFVGVVSLGCSFMFFFAVRIHSYLSKANSFSASAKQIHRTILLTLIVQTVIPLIFIHLNIGAFLIAPLFQVELSVPRDFTILVAHFFVPLDAIAVLFFMPQYRNAIAELIWKRKSSYVPEKLKQLKPLIY</sequence>